<protein>
    <recommendedName>
        <fullName evidence="7">Spermidine/putrescine import ATP-binding protein PotA</fullName>
        <ecNumber evidence="7">7.6.2.11</ecNumber>
    </recommendedName>
</protein>
<proteinExistence type="inferred from homology"/>
<sequence length="383" mass="41461">MTEIQAGKEAASAAASDISQVPAIELVGVVKEYQAHGEVVQAVKGVGLSIAEGEFFSMLGPSGCGKTTTMRMIAGFEDPTRGAVRLQGRDVTDVPPNKRDVNMVFQSYALFPHMNVWENVAFGLRRKRVGDQEIKRRVGEMLEIVDLTGREKRRPREMSGGQQQRVALARALVNHPRALLLDEPLGALDLKLRQAMQIELKRIQREVGITFVYVTHDQNEALTMSDRIAVMNDGLVEQLAGPREIYERPATKFVAGFIGTSNLLAGTAERVGGGVAVVRLGEGGRVLVPVGEGAALEGEVEVTVRPEKIRISHEEPAAGLSAVRGTVAEVVYLGTYNSYAVSLAGGAEFTVFEQNANDSSITAERGDSIWLSWQPHHSYAIGS</sequence>
<evidence type="ECO:0000256" key="1">
    <source>
        <dbReference type="ARBA" id="ARBA00022448"/>
    </source>
</evidence>
<dbReference type="Gene3D" id="3.40.50.300">
    <property type="entry name" value="P-loop containing nucleotide triphosphate hydrolases"/>
    <property type="match status" value="1"/>
</dbReference>
<dbReference type="InterPro" id="IPR013611">
    <property type="entry name" value="Transp-assoc_OB_typ2"/>
</dbReference>
<evidence type="ECO:0000256" key="7">
    <source>
        <dbReference type="RuleBase" id="RU364083"/>
    </source>
</evidence>
<name>A0ABV9CTJ8_9ACTN</name>
<dbReference type="InterPro" id="IPR017879">
    <property type="entry name" value="PotA_ATP-bd"/>
</dbReference>
<keyword evidence="6 7" id="KW-0472">Membrane</keyword>
<evidence type="ECO:0000313" key="10">
    <source>
        <dbReference type="Proteomes" id="UP001596004"/>
    </source>
</evidence>
<dbReference type="Gene3D" id="2.40.50.100">
    <property type="match status" value="1"/>
</dbReference>
<feature type="domain" description="ABC transporter" evidence="8">
    <location>
        <begin position="24"/>
        <end position="258"/>
    </location>
</feature>
<dbReference type="RefSeq" id="WP_380851365.1">
    <property type="nucleotide sequence ID" value="NZ_JBHSFP010000050.1"/>
</dbReference>
<organism evidence="9 10">
    <name type="scientific">Sphaerisporangium dianthi</name>
    <dbReference type="NCBI Taxonomy" id="1436120"/>
    <lineage>
        <taxon>Bacteria</taxon>
        <taxon>Bacillati</taxon>
        <taxon>Actinomycetota</taxon>
        <taxon>Actinomycetes</taxon>
        <taxon>Streptosporangiales</taxon>
        <taxon>Streptosporangiaceae</taxon>
        <taxon>Sphaerisporangium</taxon>
    </lineage>
</organism>
<keyword evidence="5 7" id="KW-1278">Translocase</keyword>
<evidence type="ECO:0000256" key="3">
    <source>
        <dbReference type="ARBA" id="ARBA00022741"/>
    </source>
</evidence>
<keyword evidence="4 7" id="KW-0067">ATP-binding</keyword>
<comment type="catalytic activity">
    <reaction evidence="7">
        <text>ATP + H2O + polyamine-[polyamine-binding protein]Side 1 = ADP + phosphate + polyamineSide 2 + [polyamine-binding protein]Side 1.</text>
        <dbReference type="EC" id="7.6.2.11"/>
    </reaction>
</comment>
<keyword evidence="2 7" id="KW-1003">Cell membrane</keyword>
<dbReference type="PROSITE" id="PS00211">
    <property type="entry name" value="ABC_TRANSPORTER_1"/>
    <property type="match status" value="1"/>
</dbReference>
<dbReference type="InterPro" id="IPR050093">
    <property type="entry name" value="ABC_SmlMolc_Importer"/>
</dbReference>
<keyword evidence="3 7" id="KW-0547">Nucleotide-binding</keyword>
<evidence type="ECO:0000259" key="8">
    <source>
        <dbReference type="PROSITE" id="PS50893"/>
    </source>
</evidence>
<dbReference type="Pfam" id="PF08402">
    <property type="entry name" value="TOBE_2"/>
    <property type="match status" value="1"/>
</dbReference>
<dbReference type="PANTHER" id="PTHR42781">
    <property type="entry name" value="SPERMIDINE/PUTRESCINE IMPORT ATP-BINDING PROTEIN POTA"/>
    <property type="match status" value="1"/>
</dbReference>
<comment type="caution">
    <text evidence="9">The sequence shown here is derived from an EMBL/GenBank/DDBJ whole genome shotgun (WGS) entry which is preliminary data.</text>
</comment>
<dbReference type="Pfam" id="PF00005">
    <property type="entry name" value="ABC_tran"/>
    <property type="match status" value="1"/>
</dbReference>
<keyword evidence="10" id="KW-1185">Reference proteome</keyword>
<comment type="subunit">
    <text evidence="7">The complex is composed of two ATP-binding proteins (PotA), two transmembrane proteins (PotB and PotC) and a solute-binding protein (PotD).</text>
</comment>
<dbReference type="EMBL" id="JBHSFP010000050">
    <property type="protein sequence ID" value="MFC4536604.1"/>
    <property type="molecule type" value="Genomic_DNA"/>
</dbReference>
<dbReference type="SUPFAM" id="SSF52540">
    <property type="entry name" value="P-loop containing nucleoside triphosphate hydrolases"/>
    <property type="match status" value="1"/>
</dbReference>
<evidence type="ECO:0000256" key="2">
    <source>
        <dbReference type="ARBA" id="ARBA00022475"/>
    </source>
</evidence>
<gene>
    <name evidence="7" type="primary">potA</name>
    <name evidence="9" type="ORF">ACFO60_38040</name>
</gene>
<dbReference type="GO" id="GO:0005524">
    <property type="term" value="F:ATP binding"/>
    <property type="evidence" value="ECO:0007669"/>
    <property type="project" value="UniProtKB-KW"/>
</dbReference>
<dbReference type="SUPFAM" id="SSF50331">
    <property type="entry name" value="MOP-like"/>
    <property type="match status" value="1"/>
</dbReference>
<dbReference type="InterPro" id="IPR008995">
    <property type="entry name" value="Mo/tungstate-bd_C_term_dom"/>
</dbReference>
<dbReference type="NCBIfam" id="TIGR01187">
    <property type="entry name" value="potA"/>
    <property type="match status" value="1"/>
</dbReference>
<dbReference type="CDD" id="cd03300">
    <property type="entry name" value="ABC_PotA_N"/>
    <property type="match status" value="1"/>
</dbReference>
<evidence type="ECO:0000313" key="9">
    <source>
        <dbReference type="EMBL" id="MFC4536604.1"/>
    </source>
</evidence>
<dbReference type="InterPro" id="IPR017871">
    <property type="entry name" value="ABC_transporter-like_CS"/>
</dbReference>
<dbReference type="InterPro" id="IPR003439">
    <property type="entry name" value="ABC_transporter-like_ATP-bd"/>
</dbReference>
<dbReference type="EC" id="7.6.2.11" evidence="7"/>
<dbReference type="InterPro" id="IPR005893">
    <property type="entry name" value="PotA-like"/>
</dbReference>
<dbReference type="InterPro" id="IPR003593">
    <property type="entry name" value="AAA+_ATPase"/>
</dbReference>
<keyword evidence="1 7" id="KW-0813">Transport</keyword>
<reference evidence="10" key="1">
    <citation type="journal article" date="2019" name="Int. J. Syst. Evol. Microbiol.">
        <title>The Global Catalogue of Microorganisms (GCM) 10K type strain sequencing project: providing services to taxonomists for standard genome sequencing and annotation.</title>
        <authorList>
            <consortium name="The Broad Institute Genomics Platform"/>
            <consortium name="The Broad Institute Genome Sequencing Center for Infectious Disease"/>
            <person name="Wu L."/>
            <person name="Ma J."/>
        </authorList>
    </citation>
    <scope>NUCLEOTIDE SEQUENCE [LARGE SCALE GENOMIC DNA]</scope>
    <source>
        <strain evidence="10">CGMCC 4.7132</strain>
    </source>
</reference>
<dbReference type="Proteomes" id="UP001596004">
    <property type="component" value="Unassembled WGS sequence"/>
</dbReference>
<dbReference type="PANTHER" id="PTHR42781:SF4">
    <property type="entry name" value="SPERMIDINE_PUTRESCINE IMPORT ATP-BINDING PROTEIN POTA"/>
    <property type="match status" value="1"/>
</dbReference>
<comment type="similarity">
    <text evidence="7">Belongs to the ABC transporter superfamily. Spermidine/putrescine importer (TC 3.A.1.11.1) family.</text>
</comment>
<dbReference type="InterPro" id="IPR027417">
    <property type="entry name" value="P-loop_NTPase"/>
</dbReference>
<dbReference type="SMART" id="SM00382">
    <property type="entry name" value="AAA"/>
    <property type="match status" value="1"/>
</dbReference>
<evidence type="ECO:0000256" key="6">
    <source>
        <dbReference type="ARBA" id="ARBA00023136"/>
    </source>
</evidence>
<dbReference type="PROSITE" id="PS50893">
    <property type="entry name" value="ABC_TRANSPORTER_2"/>
    <property type="match status" value="1"/>
</dbReference>
<evidence type="ECO:0000256" key="5">
    <source>
        <dbReference type="ARBA" id="ARBA00022967"/>
    </source>
</evidence>
<comment type="function">
    <text evidence="7">Part of the ABC transporter complex PotABCD involved in spermidine/putrescine import. Responsible for energy coupling to the transport system.</text>
</comment>
<accession>A0ABV9CTJ8</accession>
<evidence type="ECO:0000256" key="4">
    <source>
        <dbReference type="ARBA" id="ARBA00022840"/>
    </source>
</evidence>